<evidence type="ECO:0000256" key="4">
    <source>
        <dbReference type="ARBA" id="ARBA00022679"/>
    </source>
</evidence>
<keyword evidence="4 11" id="KW-0808">Transferase</keyword>
<evidence type="ECO:0000256" key="3">
    <source>
        <dbReference type="ARBA" id="ARBA00004906"/>
    </source>
</evidence>
<evidence type="ECO:0000256" key="2">
    <source>
        <dbReference type="ARBA" id="ARBA00004308"/>
    </source>
</evidence>
<dbReference type="GO" id="GO:0008270">
    <property type="term" value="F:zinc ion binding"/>
    <property type="evidence" value="ECO:0007669"/>
    <property type="project" value="UniProtKB-KW"/>
</dbReference>
<protein>
    <recommendedName>
        <fullName evidence="11">E3 ubiquitin-protein ligase RMA</fullName>
        <ecNumber evidence="11">2.3.2.27</ecNumber>
    </recommendedName>
    <alternativeName>
        <fullName evidence="11">Protein RING membrane-anchor</fullName>
    </alternativeName>
    <alternativeName>
        <fullName evidence="11">RING-type E3 ubiquitin transferase RMA</fullName>
    </alternativeName>
</protein>
<comment type="subcellular location">
    <subcellularLocation>
        <location evidence="2">Endomembrane system</location>
    </subcellularLocation>
    <subcellularLocation>
        <location evidence="11">Endoplasmic reticulum membrane</location>
        <topology evidence="11">Single-pass type IV membrane protein</topology>
    </subcellularLocation>
</comment>
<dbReference type="PANTHER" id="PTHR12313">
    <property type="entry name" value="E3 UBIQUITIN-PROTEIN LIGASE RNF5-RELATED"/>
    <property type="match status" value="1"/>
</dbReference>
<proteinExistence type="predicted"/>
<keyword evidence="5 11" id="KW-0479">Metal-binding</keyword>
<evidence type="ECO:0000256" key="1">
    <source>
        <dbReference type="ARBA" id="ARBA00000900"/>
    </source>
</evidence>
<keyword evidence="11" id="KW-0812">Transmembrane</keyword>
<feature type="domain" description="RING-type" evidence="12">
    <location>
        <begin position="229"/>
        <end position="280"/>
    </location>
</feature>
<comment type="function">
    <text evidence="11">E3 ubiquitin-protein ligase.</text>
</comment>
<sequence length="444" mass="48238">MKLPLPSSSSSGSDFAYSSPPEPCPPALGSYCHGLPCSALPPCVVASPDRPCSLATMAPPLRATASPTHSCSTSAAVALPPLATTSIAWISHSHDEQRCDGERGTTGGRRATAGRWQARGKRWLMPCGGTIPKPTLSMGKIANISCRSTRFGRCSHLMNVVNASTMLYHLPQAIETNSVCNIVIIMEGGRMDQTCMAAISSQPLVADVDPVKKAGTDMPVTTGNGCFDCNICLDFAAEPVVTLCGHLYCWPCIYEWLRPGVESTASNTISSARRQCPVCKATLSPDTLVPLYGRGGSSKKSLNGMVIPRRPKVHLETIEHQNSQSHVNDHEHRNMEADPPHRPFQHTHHHSSATEFDFIYPPAPVGRGLIHSTAGGVLGGMAEAVLPWAFRGQLPPSLYYTSPYYVAAQNGRPRLRRQELEIERSLHQIWFFLFVFVVLCLLLF</sequence>
<evidence type="ECO:0000256" key="6">
    <source>
        <dbReference type="ARBA" id="ARBA00022771"/>
    </source>
</evidence>
<name>A0AAV5FHV7_ELECO</name>
<evidence type="ECO:0000256" key="9">
    <source>
        <dbReference type="ARBA" id="ARBA00023136"/>
    </source>
</evidence>
<dbReference type="PROSITE" id="PS00518">
    <property type="entry name" value="ZF_RING_1"/>
    <property type="match status" value="1"/>
</dbReference>
<evidence type="ECO:0000256" key="10">
    <source>
        <dbReference type="PROSITE-ProRule" id="PRU00175"/>
    </source>
</evidence>
<reference evidence="13" key="2">
    <citation type="submission" date="2021-12" db="EMBL/GenBank/DDBJ databases">
        <title>Resequencing data analysis of finger millet.</title>
        <authorList>
            <person name="Hatakeyama M."/>
            <person name="Aluri S."/>
            <person name="Balachadran M.T."/>
            <person name="Sivarajan S.R."/>
            <person name="Poveda L."/>
            <person name="Shimizu-Inatsugi R."/>
            <person name="Schlapbach R."/>
            <person name="Sreeman S.M."/>
            <person name="Shimizu K.K."/>
        </authorList>
    </citation>
    <scope>NUCLEOTIDE SEQUENCE</scope>
</reference>
<keyword evidence="8 11" id="KW-0862">Zinc</keyword>
<keyword evidence="11" id="KW-0256">Endoplasmic reticulum</keyword>
<accession>A0AAV5FHV7</accession>
<dbReference type="SMART" id="SM00184">
    <property type="entry name" value="RING"/>
    <property type="match status" value="1"/>
</dbReference>
<keyword evidence="14" id="KW-1185">Reference proteome</keyword>
<dbReference type="AlphaFoldDB" id="A0AAV5FHV7"/>
<comment type="catalytic activity">
    <reaction evidence="1 11">
        <text>S-ubiquitinyl-[E2 ubiquitin-conjugating enzyme]-L-cysteine + [acceptor protein]-L-lysine = [E2 ubiquitin-conjugating enzyme]-L-cysteine + N(6)-ubiquitinyl-[acceptor protein]-L-lysine.</text>
        <dbReference type="EC" id="2.3.2.27"/>
    </reaction>
</comment>
<organism evidence="13 14">
    <name type="scientific">Eleusine coracana subsp. coracana</name>
    <dbReference type="NCBI Taxonomy" id="191504"/>
    <lineage>
        <taxon>Eukaryota</taxon>
        <taxon>Viridiplantae</taxon>
        <taxon>Streptophyta</taxon>
        <taxon>Embryophyta</taxon>
        <taxon>Tracheophyta</taxon>
        <taxon>Spermatophyta</taxon>
        <taxon>Magnoliopsida</taxon>
        <taxon>Liliopsida</taxon>
        <taxon>Poales</taxon>
        <taxon>Poaceae</taxon>
        <taxon>PACMAD clade</taxon>
        <taxon>Chloridoideae</taxon>
        <taxon>Cynodonteae</taxon>
        <taxon>Eleusininae</taxon>
        <taxon>Eleusine</taxon>
    </lineage>
</organism>
<comment type="caution">
    <text evidence="13">The sequence shown here is derived from an EMBL/GenBank/DDBJ whole genome shotgun (WGS) entry which is preliminary data.</text>
</comment>
<dbReference type="PROSITE" id="PS50089">
    <property type="entry name" value="ZF_RING_2"/>
    <property type="match status" value="1"/>
</dbReference>
<evidence type="ECO:0000313" key="14">
    <source>
        <dbReference type="Proteomes" id="UP001054889"/>
    </source>
</evidence>
<dbReference type="InterPro" id="IPR001841">
    <property type="entry name" value="Znf_RING"/>
</dbReference>
<comment type="pathway">
    <text evidence="3 11">Protein modification; protein ubiquitination.</text>
</comment>
<dbReference type="SUPFAM" id="SSF57850">
    <property type="entry name" value="RING/U-box"/>
    <property type="match status" value="1"/>
</dbReference>
<dbReference type="GO" id="GO:0061630">
    <property type="term" value="F:ubiquitin protein ligase activity"/>
    <property type="evidence" value="ECO:0007669"/>
    <property type="project" value="UniProtKB-UniRule"/>
</dbReference>
<dbReference type="GO" id="GO:0006511">
    <property type="term" value="P:ubiquitin-dependent protein catabolic process"/>
    <property type="evidence" value="ECO:0007669"/>
    <property type="project" value="UniProtKB-UniRule"/>
</dbReference>
<keyword evidence="11" id="KW-1133">Transmembrane helix</keyword>
<dbReference type="InterPro" id="IPR018957">
    <property type="entry name" value="Znf_C3HC4_RING-type"/>
</dbReference>
<keyword evidence="7 11" id="KW-0833">Ubl conjugation pathway</keyword>
<dbReference type="Gene3D" id="3.30.40.10">
    <property type="entry name" value="Zinc/RING finger domain, C3HC4 (zinc finger)"/>
    <property type="match status" value="1"/>
</dbReference>
<dbReference type="FunFam" id="3.30.40.10:FF:000731">
    <property type="entry name" value="E3 ubiquitin-protein ligase RMA1"/>
    <property type="match status" value="1"/>
</dbReference>
<comment type="domain">
    <text evidence="11">The RING-type zinc finger domain is responsible for E3 ligase activity.</text>
</comment>
<feature type="transmembrane region" description="Helical" evidence="11">
    <location>
        <begin position="425"/>
        <end position="443"/>
    </location>
</feature>
<reference evidence="13" key="1">
    <citation type="journal article" date="2018" name="DNA Res.">
        <title>Multiple hybrid de novo genome assembly of finger millet, an orphan allotetraploid crop.</title>
        <authorList>
            <person name="Hatakeyama M."/>
            <person name="Aluri S."/>
            <person name="Balachadran M.T."/>
            <person name="Sivarajan S.R."/>
            <person name="Patrignani A."/>
            <person name="Gruter S."/>
            <person name="Poveda L."/>
            <person name="Shimizu-Inatsugi R."/>
            <person name="Baeten J."/>
            <person name="Francoijs K.J."/>
            <person name="Nataraja K.N."/>
            <person name="Reddy Y.A.N."/>
            <person name="Phadnis S."/>
            <person name="Ravikumar R.L."/>
            <person name="Schlapbach R."/>
            <person name="Sreeman S.M."/>
            <person name="Shimizu K.K."/>
        </authorList>
    </citation>
    <scope>NUCLEOTIDE SEQUENCE</scope>
</reference>
<evidence type="ECO:0000256" key="7">
    <source>
        <dbReference type="ARBA" id="ARBA00022786"/>
    </source>
</evidence>
<dbReference type="InterPro" id="IPR013083">
    <property type="entry name" value="Znf_RING/FYVE/PHD"/>
</dbReference>
<evidence type="ECO:0000256" key="5">
    <source>
        <dbReference type="ARBA" id="ARBA00022723"/>
    </source>
</evidence>
<evidence type="ECO:0000256" key="8">
    <source>
        <dbReference type="ARBA" id="ARBA00022833"/>
    </source>
</evidence>
<evidence type="ECO:0000256" key="11">
    <source>
        <dbReference type="RuleBase" id="RU369090"/>
    </source>
</evidence>
<evidence type="ECO:0000313" key="13">
    <source>
        <dbReference type="EMBL" id="GJN35323.1"/>
    </source>
</evidence>
<dbReference type="EC" id="2.3.2.27" evidence="11"/>
<dbReference type="Pfam" id="PF00097">
    <property type="entry name" value="zf-C3HC4"/>
    <property type="match status" value="1"/>
</dbReference>
<dbReference type="InterPro" id="IPR045103">
    <property type="entry name" value="RNF5/RNF185-like"/>
</dbReference>
<keyword evidence="9 11" id="KW-0472">Membrane</keyword>
<dbReference type="EMBL" id="BQKI01000088">
    <property type="protein sequence ID" value="GJN35323.1"/>
    <property type="molecule type" value="Genomic_DNA"/>
</dbReference>
<keyword evidence="6 10" id="KW-0863">Zinc-finger</keyword>
<dbReference type="Proteomes" id="UP001054889">
    <property type="component" value="Unassembled WGS sequence"/>
</dbReference>
<dbReference type="InterPro" id="IPR017907">
    <property type="entry name" value="Znf_RING_CS"/>
</dbReference>
<gene>
    <name evidence="13" type="primary">gb24079</name>
    <name evidence="13" type="ORF">PR202_gb24079</name>
</gene>
<evidence type="ECO:0000259" key="12">
    <source>
        <dbReference type="PROSITE" id="PS50089"/>
    </source>
</evidence>
<dbReference type="GO" id="GO:0005789">
    <property type="term" value="C:endoplasmic reticulum membrane"/>
    <property type="evidence" value="ECO:0007669"/>
    <property type="project" value="UniProtKB-SubCell"/>
</dbReference>